<comment type="caution">
    <text evidence="1">The sequence shown here is derived from an EMBL/GenBank/DDBJ whole genome shotgun (WGS) entry which is preliminary data.</text>
</comment>
<dbReference type="Proteomes" id="UP001281147">
    <property type="component" value="Unassembled WGS sequence"/>
</dbReference>
<evidence type="ECO:0000313" key="2">
    <source>
        <dbReference type="Proteomes" id="UP001281147"/>
    </source>
</evidence>
<accession>A0ACC3MT60</accession>
<gene>
    <name evidence="1" type="ORF">LTR37_014560</name>
</gene>
<dbReference type="EMBL" id="JAUTXU010000154">
    <property type="protein sequence ID" value="KAK3703220.1"/>
    <property type="molecule type" value="Genomic_DNA"/>
</dbReference>
<keyword evidence="2" id="KW-1185">Reference proteome</keyword>
<evidence type="ECO:0000313" key="1">
    <source>
        <dbReference type="EMBL" id="KAK3703220.1"/>
    </source>
</evidence>
<name>A0ACC3MT60_9PEZI</name>
<protein>
    <submittedName>
        <fullName evidence="1">Uncharacterized protein</fullName>
    </submittedName>
</protein>
<proteinExistence type="predicted"/>
<sequence length="242" mass="25931">MHSSFVALALMAASALAAPHTRRQVASDNEVRVTLQSQSTETGSQTSFDDVSMRKSMAPVGSSGPFETIKIAVGANVAKQDLRCQALDTAGAPLIAVRGNNTDITFSDDEKSCLTASEVSRIICDPSFEQIGADAFQVRVVLATSDLGTQTVFNDATKRSSSRQVGSSGPFEIVEIVVGALVDPELRCQLRDQNNEAIIATHGENRDTTFSDADKGEWTFEQESRVSRIVCDPAFVANNLNV</sequence>
<reference evidence="1" key="1">
    <citation type="submission" date="2023-07" db="EMBL/GenBank/DDBJ databases">
        <title>Black Yeasts Isolated from many extreme environments.</title>
        <authorList>
            <person name="Coleine C."/>
            <person name="Stajich J.E."/>
            <person name="Selbmann L."/>
        </authorList>
    </citation>
    <scope>NUCLEOTIDE SEQUENCE</scope>
    <source>
        <strain evidence="1">CCFEE 5714</strain>
    </source>
</reference>
<organism evidence="1 2">
    <name type="scientific">Vermiconidia calcicola</name>
    <dbReference type="NCBI Taxonomy" id="1690605"/>
    <lineage>
        <taxon>Eukaryota</taxon>
        <taxon>Fungi</taxon>
        <taxon>Dikarya</taxon>
        <taxon>Ascomycota</taxon>
        <taxon>Pezizomycotina</taxon>
        <taxon>Dothideomycetes</taxon>
        <taxon>Dothideomycetidae</taxon>
        <taxon>Mycosphaerellales</taxon>
        <taxon>Extremaceae</taxon>
        <taxon>Vermiconidia</taxon>
    </lineage>
</organism>